<name>A0A1H7PR53_RUMAL</name>
<accession>A0A1H7PR53</accession>
<dbReference type="SUPFAM" id="SSF49384">
    <property type="entry name" value="Carbohydrate-binding domain"/>
    <property type="match status" value="1"/>
</dbReference>
<evidence type="ECO:0000256" key="1">
    <source>
        <dbReference type="SAM" id="SignalP"/>
    </source>
</evidence>
<keyword evidence="1" id="KW-0732">Signal</keyword>
<feature type="chain" id="PRO_5010311253" description="Cellulose binding domain-containing protein" evidence="1">
    <location>
        <begin position="27"/>
        <end position="389"/>
    </location>
</feature>
<dbReference type="GO" id="GO:0030247">
    <property type="term" value="F:polysaccharide binding"/>
    <property type="evidence" value="ECO:0007669"/>
    <property type="project" value="InterPro"/>
</dbReference>
<dbReference type="Gene3D" id="2.60.40.290">
    <property type="match status" value="1"/>
</dbReference>
<dbReference type="GO" id="GO:0004553">
    <property type="term" value="F:hydrolase activity, hydrolyzing O-glycosyl compounds"/>
    <property type="evidence" value="ECO:0007669"/>
    <property type="project" value="InterPro"/>
</dbReference>
<dbReference type="OrthoDB" id="1817604at2"/>
<sequence length="389" mass="43238">MKIIKKIMSGVTALALACGLSLTASAELKAGDYKAYKGTGYLAKYEVLSVKDGKSTVKVTLKNTTKKKINNWAVRFANYADIEGVKNGKLFSPDYWMFRIIKDDGTNGSVAPNECVSFSFTMTDPGNSSDIPVGITVYSDLDKSNSVKDLNKTAFACYNGIDQILNDYKAKGVSFDECFKNGVFANLNSKDGMKTGFNYKYRSETDREINALASMFSRGNISVYVGRTEIDGEDTYFVQAKDNRTGKVGQYPRWTDGTAEWGTFDLDAPLYNKNYSESHLNSAARNVHESVEDYLNAEGLDYQSLLENDDFQAASKEGLKIDVKASLTGCDKIINDKLKFNYEGMIVYVSKMPSDYYSHSHLVTDFFVKTEDPATGKTGQYPQSELVLR</sequence>
<evidence type="ECO:0000313" key="2">
    <source>
        <dbReference type="EMBL" id="SEL38263.1"/>
    </source>
</evidence>
<organism evidence="2 3">
    <name type="scientific">Ruminococcus albus</name>
    <dbReference type="NCBI Taxonomy" id="1264"/>
    <lineage>
        <taxon>Bacteria</taxon>
        <taxon>Bacillati</taxon>
        <taxon>Bacillota</taxon>
        <taxon>Clostridia</taxon>
        <taxon>Eubacteriales</taxon>
        <taxon>Oscillospiraceae</taxon>
        <taxon>Ruminococcus</taxon>
    </lineage>
</organism>
<protein>
    <recommendedName>
        <fullName evidence="4">Cellulose binding domain-containing protein</fullName>
    </recommendedName>
</protein>
<dbReference type="Proteomes" id="UP000186015">
    <property type="component" value="Unassembled WGS sequence"/>
</dbReference>
<dbReference type="AlphaFoldDB" id="A0A1H7PR53"/>
<dbReference type="PROSITE" id="PS51257">
    <property type="entry name" value="PROKAR_LIPOPROTEIN"/>
    <property type="match status" value="1"/>
</dbReference>
<reference evidence="2 3" key="1">
    <citation type="submission" date="2016-10" db="EMBL/GenBank/DDBJ databases">
        <authorList>
            <person name="de Groot N.N."/>
        </authorList>
    </citation>
    <scope>NUCLEOTIDE SEQUENCE [LARGE SCALE GENOMIC DNA]</scope>
    <source>
        <strain evidence="2 3">KH2T6</strain>
    </source>
</reference>
<proteinExistence type="predicted"/>
<evidence type="ECO:0008006" key="4">
    <source>
        <dbReference type="Google" id="ProtNLM"/>
    </source>
</evidence>
<dbReference type="InterPro" id="IPR012291">
    <property type="entry name" value="CBM2_carb-bd_dom_sf"/>
</dbReference>
<feature type="signal peptide" evidence="1">
    <location>
        <begin position="1"/>
        <end position="26"/>
    </location>
</feature>
<dbReference type="RefSeq" id="WP_074835981.1">
    <property type="nucleotide sequence ID" value="NZ_FOAT01000024.1"/>
</dbReference>
<dbReference type="InterPro" id="IPR008965">
    <property type="entry name" value="CBM2/CBM3_carb-bd_dom_sf"/>
</dbReference>
<dbReference type="EMBL" id="FOAT01000024">
    <property type="protein sequence ID" value="SEL38263.1"/>
    <property type="molecule type" value="Genomic_DNA"/>
</dbReference>
<gene>
    <name evidence="2" type="ORF">SAMN05216469_12411</name>
</gene>
<evidence type="ECO:0000313" key="3">
    <source>
        <dbReference type="Proteomes" id="UP000186015"/>
    </source>
</evidence>